<dbReference type="OrthoDB" id="1910631at2"/>
<evidence type="ECO:0000313" key="2">
    <source>
        <dbReference type="Proteomes" id="UP000310477"/>
    </source>
</evidence>
<comment type="caution">
    <text evidence="1">The sequence shown here is derived from an EMBL/GenBank/DDBJ whole genome shotgun (WGS) entry which is preliminary data.</text>
</comment>
<protein>
    <submittedName>
        <fullName evidence="1">Uncharacterized protein</fullName>
    </submittedName>
</protein>
<dbReference type="AlphaFoldDB" id="A0A4U1C052"/>
<accession>A0A4U1C052</accession>
<proteinExistence type="predicted"/>
<name>A0A4U1C052_9SPHI</name>
<dbReference type="EMBL" id="SWBO01000009">
    <property type="protein sequence ID" value="TKB98228.1"/>
    <property type="molecule type" value="Genomic_DNA"/>
</dbReference>
<keyword evidence="2" id="KW-1185">Reference proteome</keyword>
<dbReference type="Proteomes" id="UP000310477">
    <property type="component" value="Unassembled WGS sequence"/>
</dbReference>
<gene>
    <name evidence="1" type="ORF">FA045_14705</name>
</gene>
<sequence length="318" mass="37627">MIDYLDSKNYKKILLLIPYFGEWPKYFELYLSSCSHNEWLQILFITDLPIPKKYPNNIRFEKSSLNEISSLIEVKLSLSGFALNNAYKLCDFKPTYGIIFDNYTIGYEYWGYGDIDLFYGNLEEKVKYEISKSYDVISAREEIVSGSFTLIKNNNYNNNLFKKLDQFEKLAKSERYEGIDETSHNSEIWFGLGKLELPKSCFTYIVAKESELGNIKSSFKTFICENLPANRVIKFKKGQLYLENKTLGYFHYVMNKRKIYFDYPNWKEIPDIFYITDSGFYKYLWMGKFFGPIKKFFGLTSYYVKKSPKIVSKVMNKL</sequence>
<dbReference type="Pfam" id="PF20330">
    <property type="entry name" value="DUF6625"/>
    <property type="match status" value="1"/>
</dbReference>
<organism evidence="1 2">
    <name type="scientific">Pedobacter cryotolerans</name>
    <dbReference type="NCBI Taxonomy" id="2571270"/>
    <lineage>
        <taxon>Bacteria</taxon>
        <taxon>Pseudomonadati</taxon>
        <taxon>Bacteroidota</taxon>
        <taxon>Sphingobacteriia</taxon>
        <taxon>Sphingobacteriales</taxon>
        <taxon>Sphingobacteriaceae</taxon>
        <taxon>Pedobacter</taxon>
    </lineage>
</organism>
<evidence type="ECO:0000313" key="1">
    <source>
        <dbReference type="EMBL" id="TKB98228.1"/>
    </source>
</evidence>
<reference evidence="1 2" key="1">
    <citation type="submission" date="2019-04" db="EMBL/GenBank/DDBJ databases">
        <title>Pedobacter sp. AR-2-6 sp. nov., isolated from Arctic soil.</title>
        <authorList>
            <person name="Dahal R.H."/>
            <person name="Kim D.-U."/>
        </authorList>
    </citation>
    <scope>NUCLEOTIDE SEQUENCE [LARGE SCALE GENOMIC DNA]</scope>
    <source>
        <strain evidence="1 2">AR-2-6</strain>
    </source>
</reference>
<dbReference type="RefSeq" id="WP_136877833.1">
    <property type="nucleotide sequence ID" value="NZ_SWBO01000009.1"/>
</dbReference>
<dbReference type="InterPro" id="IPR046733">
    <property type="entry name" value="DUF6625"/>
</dbReference>